<evidence type="ECO:0000256" key="1">
    <source>
        <dbReference type="ARBA" id="ARBA00004651"/>
    </source>
</evidence>
<evidence type="ECO:0000256" key="3">
    <source>
        <dbReference type="ARBA" id="ARBA00022449"/>
    </source>
</evidence>
<feature type="transmembrane region" description="Helical" evidence="10">
    <location>
        <begin position="273"/>
        <end position="291"/>
    </location>
</feature>
<feature type="transmembrane region" description="Helical" evidence="10">
    <location>
        <begin position="6"/>
        <end position="24"/>
    </location>
</feature>
<keyword evidence="7" id="KW-0406">Ion transport</keyword>
<dbReference type="GO" id="GO:0005886">
    <property type="term" value="C:plasma membrane"/>
    <property type="evidence" value="ECO:0007669"/>
    <property type="project" value="UniProtKB-SubCell"/>
</dbReference>
<feature type="transmembrane region" description="Helical" evidence="10">
    <location>
        <begin position="193"/>
        <end position="211"/>
    </location>
</feature>
<keyword evidence="8 10" id="KW-0472">Membrane</keyword>
<feature type="transmembrane region" description="Helical" evidence="10">
    <location>
        <begin position="365"/>
        <end position="384"/>
    </location>
</feature>
<evidence type="ECO:0000256" key="7">
    <source>
        <dbReference type="ARBA" id="ARBA00023065"/>
    </source>
</evidence>
<dbReference type="EMBL" id="DSOK01000233">
    <property type="protein sequence ID" value="HEN15393.1"/>
    <property type="molecule type" value="Genomic_DNA"/>
</dbReference>
<feature type="domain" description="Cation/H+ exchanger transmembrane" evidence="11">
    <location>
        <begin position="16"/>
        <end position="390"/>
    </location>
</feature>
<keyword evidence="5 10" id="KW-0812">Transmembrane</keyword>
<comment type="subcellular location">
    <subcellularLocation>
        <location evidence="1">Cell membrane</location>
        <topology evidence="1">Multi-pass membrane protein</topology>
    </subcellularLocation>
</comment>
<organism evidence="13">
    <name type="scientific">Schlesneria paludicola</name>
    <dbReference type="NCBI Taxonomy" id="360056"/>
    <lineage>
        <taxon>Bacteria</taxon>
        <taxon>Pseudomonadati</taxon>
        <taxon>Planctomycetota</taxon>
        <taxon>Planctomycetia</taxon>
        <taxon>Planctomycetales</taxon>
        <taxon>Planctomycetaceae</taxon>
        <taxon>Schlesneria</taxon>
    </lineage>
</organism>
<feature type="domain" description="RCK N-terminal" evidence="12">
    <location>
        <begin position="405"/>
        <end position="493"/>
    </location>
</feature>
<dbReference type="SUPFAM" id="SSF51735">
    <property type="entry name" value="NAD(P)-binding Rossmann-fold domains"/>
    <property type="match status" value="1"/>
</dbReference>
<keyword evidence="6 10" id="KW-1133">Transmembrane helix</keyword>
<dbReference type="Pfam" id="PF00999">
    <property type="entry name" value="Na_H_Exchanger"/>
    <property type="match status" value="1"/>
</dbReference>
<dbReference type="InterPro" id="IPR006153">
    <property type="entry name" value="Cation/H_exchanger_TM"/>
</dbReference>
<dbReference type="Pfam" id="PF02254">
    <property type="entry name" value="TrkA_N"/>
    <property type="match status" value="1"/>
</dbReference>
<feature type="region of interest" description="Disordered" evidence="9">
    <location>
        <begin position="598"/>
        <end position="619"/>
    </location>
</feature>
<keyword evidence="4" id="KW-1003">Cell membrane</keyword>
<evidence type="ECO:0000256" key="9">
    <source>
        <dbReference type="SAM" id="MobiDB-lite"/>
    </source>
</evidence>
<feature type="transmembrane region" description="Helical" evidence="10">
    <location>
        <begin position="150"/>
        <end position="173"/>
    </location>
</feature>
<dbReference type="PANTHER" id="PTHR32507:SF0">
    <property type="entry name" value="NA(+)_H(+) ANTIPORTER 2-RELATED"/>
    <property type="match status" value="1"/>
</dbReference>
<dbReference type="InterPro" id="IPR003148">
    <property type="entry name" value="RCK_N"/>
</dbReference>
<gene>
    <name evidence="13" type="ORF">ENQ76_08000</name>
</gene>
<dbReference type="Gene3D" id="1.20.1530.20">
    <property type="match status" value="1"/>
</dbReference>
<comment type="caution">
    <text evidence="13">The sequence shown here is derived from an EMBL/GenBank/DDBJ whole genome shotgun (WGS) entry which is preliminary data.</text>
</comment>
<feature type="transmembrane region" description="Helical" evidence="10">
    <location>
        <begin position="31"/>
        <end position="48"/>
    </location>
</feature>
<evidence type="ECO:0000256" key="8">
    <source>
        <dbReference type="ARBA" id="ARBA00023136"/>
    </source>
</evidence>
<dbReference type="Gene3D" id="3.40.50.720">
    <property type="entry name" value="NAD(P)-binding Rossmann-like Domain"/>
    <property type="match status" value="1"/>
</dbReference>
<feature type="transmembrane region" description="Helical" evidence="10">
    <location>
        <begin position="332"/>
        <end position="353"/>
    </location>
</feature>
<protein>
    <submittedName>
        <fullName evidence="13">Uncharacterized protein</fullName>
    </submittedName>
</protein>
<dbReference type="AlphaFoldDB" id="A0A7C2P3C0"/>
<dbReference type="GO" id="GO:1902600">
    <property type="term" value="P:proton transmembrane transport"/>
    <property type="evidence" value="ECO:0007669"/>
    <property type="project" value="InterPro"/>
</dbReference>
<feature type="transmembrane region" description="Helical" evidence="10">
    <location>
        <begin position="118"/>
        <end position="138"/>
    </location>
</feature>
<evidence type="ECO:0000256" key="4">
    <source>
        <dbReference type="ARBA" id="ARBA00022475"/>
    </source>
</evidence>
<reference evidence="13" key="1">
    <citation type="journal article" date="2020" name="mSystems">
        <title>Genome- and Community-Level Interaction Insights into Carbon Utilization and Element Cycling Functions of Hydrothermarchaeota in Hydrothermal Sediment.</title>
        <authorList>
            <person name="Zhou Z."/>
            <person name="Liu Y."/>
            <person name="Xu W."/>
            <person name="Pan J."/>
            <person name="Luo Z.H."/>
            <person name="Li M."/>
        </authorList>
    </citation>
    <scope>NUCLEOTIDE SEQUENCE [LARGE SCALE GENOMIC DNA]</scope>
    <source>
        <strain evidence="13">SpSt-339</strain>
    </source>
</reference>
<dbReference type="InterPro" id="IPR036291">
    <property type="entry name" value="NAD(P)-bd_dom_sf"/>
</dbReference>
<keyword evidence="3" id="KW-0050">Antiport</keyword>
<feature type="transmembrane region" description="Helical" evidence="10">
    <location>
        <begin position="89"/>
        <end position="112"/>
    </location>
</feature>
<feature type="transmembrane region" description="Helical" evidence="10">
    <location>
        <begin position="54"/>
        <end position="77"/>
    </location>
</feature>
<evidence type="ECO:0000259" key="11">
    <source>
        <dbReference type="Pfam" id="PF00999"/>
    </source>
</evidence>
<evidence type="ECO:0000256" key="5">
    <source>
        <dbReference type="ARBA" id="ARBA00022692"/>
    </source>
</evidence>
<sequence length="619" mass="66303">MHREWMIGLTSIVLLGAAAQWLAWRLRIPSILLLLSTGVLAGPVTGFLNPDELLGPLLLPFVSLSVAVILFEGGLNLDLRELRQIGGPFIGLAVIGVLVTWGISGLAANRLLQLDVELAALLGAVLVVTGPTVIGPLLRHLRLGGQVGALLKWEGIVIDPVGAMLGVAVFAFVRARGETDATSVALIELGKTLVAGVLMGLAGASLLYWPMRRYWIPDTLQNPVTLATVFGVFTASNLIQAESGLLAVTLMGLALANQKVVPVRHLIEFKENLTVLLLSNLFIILSARLTVADLQTLDWRSVAFVAVLMLVARPVSVLLATMFSALTWSERAFLCCMAPRGIVAASVISVFALEMVELGFVDAQRMVPVTFLVVFSTVLIYGLGASPIAQRLGLAQPNPQGVLFVGAHAWSRAMAYALHRRGCPVLMVDSDWTSVCSARMAGLPAYHGSILAERTLDEINLSPLGRLLALTSNNEVNSLACLRLREVFGRRGVYQLAFTSAAPEGVEAITADQRGRLLFRKDLTFLRIAELAGALPNVTAVRLTREFDFKAFKSKQVADALPLFVLKENGDVSVFSVDEPPAPQPGDQVLYLVATVPLPGEPESQEAPPRESASGTAES</sequence>
<dbReference type="InterPro" id="IPR038770">
    <property type="entry name" value="Na+/solute_symporter_sf"/>
</dbReference>
<dbReference type="GO" id="GO:0015297">
    <property type="term" value="F:antiporter activity"/>
    <property type="evidence" value="ECO:0007669"/>
    <property type="project" value="UniProtKB-KW"/>
</dbReference>
<accession>A0A7C2P3C0</accession>
<feature type="transmembrane region" description="Helical" evidence="10">
    <location>
        <begin position="303"/>
        <end position="325"/>
    </location>
</feature>
<evidence type="ECO:0000313" key="13">
    <source>
        <dbReference type="EMBL" id="HEN15393.1"/>
    </source>
</evidence>
<evidence type="ECO:0000256" key="6">
    <source>
        <dbReference type="ARBA" id="ARBA00022989"/>
    </source>
</evidence>
<proteinExistence type="predicted"/>
<dbReference type="PANTHER" id="PTHR32507">
    <property type="entry name" value="NA(+)/H(+) ANTIPORTER 1"/>
    <property type="match status" value="1"/>
</dbReference>
<evidence type="ECO:0000259" key="12">
    <source>
        <dbReference type="Pfam" id="PF02254"/>
    </source>
</evidence>
<name>A0A7C2P3C0_9PLAN</name>
<dbReference type="GO" id="GO:0006813">
    <property type="term" value="P:potassium ion transport"/>
    <property type="evidence" value="ECO:0007669"/>
    <property type="project" value="InterPro"/>
</dbReference>
<evidence type="ECO:0000256" key="2">
    <source>
        <dbReference type="ARBA" id="ARBA00022448"/>
    </source>
</evidence>
<keyword evidence="2" id="KW-0813">Transport</keyword>
<evidence type="ECO:0000256" key="10">
    <source>
        <dbReference type="SAM" id="Phobius"/>
    </source>
</evidence>